<feature type="domain" description="HTH tetR-type" evidence="3">
    <location>
        <begin position="14"/>
        <end position="72"/>
    </location>
</feature>
<dbReference type="Gene3D" id="1.10.357.10">
    <property type="entry name" value="Tetracycline Repressor, domain 2"/>
    <property type="match status" value="1"/>
</dbReference>
<dbReference type="PROSITE" id="PS50977">
    <property type="entry name" value="HTH_TETR_2"/>
    <property type="match status" value="1"/>
</dbReference>
<sequence>MPKINAPTVREHHSRMEAALVDAAEEILREGAGLTVGAVARRVGIARSSVYKYVDTVDELIEAVVARDFPRWTEAVRRAVDAAPTPAERVLAYARANIAEGSGGDHKWRVGLARASLSPEGTARIMALHRDLEALLSGSVEELDVRHPDLLQSAVQSLVDTAVRAIDAGKDPAAVTDFTISAIKAIIDGPPEEPG</sequence>
<dbReference type="EMBL" id="VCKZ01000102">
    <property type="protein sequence ID" value="TMR38617.1"/>
    <property type="molecule type" value="Genomic_DNA"/>
</dbReference>
<evidence type="ECO:0000259" key="3">
    <source>
        <dbReference type="PROSITE" id="PS50977"/>
    </source>
</evidence>
<comment type="caution">
    <text evidence="4">The sequence shown here is derived from an EMBL/GenBank/DDBJ whole genome shotgun (WGS) entry which is preliminary data.</text>
</comment>
<gene>
    <name evidence="4" type="ORF">ETD96_16075</name>
</gene>
<proteinExistence type="predicted"/>
<accession>A0A5S4H0C0</accession>
<dbReference type="RefSeq" id="WP_138637240.1">
    <property type="nucleotide sequence ID" value="NZ_VCKZ01000102.1"/>
</dbReference>
<name>A0A5S4H0C0_9ACTN</name>
<keyword evidence="5" id="KW-1185">Reference proteome</keyword>
<dbReference type="PANTHER" id="PTHR30055">
    <property type="entry name" value="HTH-TYPE TRANSCRIPTIONAL REGULATOR RUTR"/>
    <property type="match status" value="1"/>
</dbReference>
<dbReference type="OrthoDB" id="4709704at2"/>
<evidence type="ECO:0000256" key="2">
    <source>
        <dbReference type="PROSITE-ProRule" id="PRU00335"/>
    </source>
</evidence>
<dbReference type="InterPro" id="IPR001387">
    <property type="entry name" value="Cro/C1-type_HTH"/>
</dbReference>
<dbReference type="InterPro" id="IPR001647">
    <property type="entry name" value="HTH_TetR"/>
</dbReference>
<protein>
    <submittedName>
        <fullName evidence="4">TetR/AcrR family transcriptional regulator</fullName>
    </submittedName>
</protein>
<dbReference type="Proteomes" id="UP000305238">
    <property type="component" value="Unassembled WGS sequence"/>
</dbReference>
<dbReference type="AlphaFoldDB" id="A0A5S4H0C0"/>
<dbReference type="CDD" id="cd00093">
    <property type="entry name" value="HTH_XRE"/>
    <property type="match status" value="1"/>
</dbReference>
<evidence type="ECO:0000313" key="5">
    <source>
        <dbReference type="Proteomes" id="UP000305238"/>
    </source>
</evidence>
<keyword evidence="1 2" id="KW-0238">DNA-binding</keyword>
<dbReference type="InterPro" id="IPR009057">
    <property type="entry name" value="Homeodomain-like_sf"/>
</dbReference>
<evidence type="ECO:0000256" key="1">
    <source>
        <dbReference type="ARBA" id="ARBA00023125"/>
    </source>
</evidence>
<organism evidence="4 5">
    <name type="scientific">Actinomadura geliboluensis</name>
    <dbReference type="NCBI Taxonomy" id="882440"/>
    <lineage>
        <taxon>Bacteria</taxon>
        <taxon>Bacillati</taxon>
        <taxon>Actinomycetota</taxon>
        <taxon>Actinomycetes</taxon>
        <taxon>Streptosporangiales</taxon>
        <taxon>Thermomonosporaceae</taxon>
        <taxon>Actinomadura</taxon>
    </lineage>
</organism>
<dbReference type="GO" id="GO:0000976">
    <property type="term" value="F:transcription cis-regulatory region binding"/>
    <property type="evidence" value="ECO:0007669"/>
    <property type="project" value="TreeGrafter"/>
</dbReference>
<dbReference type="GO" id="GO:0003700">
    <property type="term" value="F:DNA-binding transcription factor activity"/>
    <property type="evidence" value="ECO:0007669"/>
    <property type="project" value="TreeGrafter"/>
</dbReference>
<dbReference type="PANTHER" id="PTHR30055:SF226">
    <property type="entry name" value="HTH-TYPE TRANSCRIPTIONAL REGULATOR PKSA"/>
    <property type="match status" value="1"/>
</dbReference>
<feature type="DNA-binding region" description="H-T-H motif" evidence="2">
    <location>
        <begin position="35"/>
        <end position="54"/>
    </location>
</feature>
<evidence type="ECO:0000313" key="4">
    <source>
        <dbReference type="EMBL" id="TMR38617.1"/>
    </source>
</evidence>
<reference evidence="4 5" key="1">
    <citation type="submission" date="2019-05" db="EMBL/GenBank/DDBJ databases">
        <title>Draft genome sequence of Actinomadura geliboluensis A8036.</title>
        <authorList>
            <person name="Saricaoglu S."/>
            <person name="Isik K."/>
        </authorList>
    </citation>
    <scope>NUCLEOTIDE SEQUENCE [LARGE SCALE GENOMIC DNA]</scope>
    <source>
        <strain evidence="4 5">A8036</strain>
    </source>
</reference>
<dbReference type="InterPro" id="IPR050109">
    <property type="entry name" value="HTH-type_TetR-like_transc_reg"/>
</dbReference>
<dbReference type="SUPFAM" id="SSF46689">
    <property type="entry name" value="Homeodomain-like"/>
    <property type="match status" value="1"/>
</dbReference>